<dbReference type="PANTHER" id="PTHR39611:SF2">
    <property type="entry name" value="HYDROXYPROLINE-RICH GLYCOPROTEIN DZ-HRGP"/>
    <property type="match status" value="1"/>
</dbReference>
<feature type="domain" description="DUF7514" evidence="2">
    <location>
        <begin position="16"/>
        <end position="178"/>
    </location>
</feature>
<dbReference type="Proteomes" id="UP000289323">
    <property type="component" value="Unassembled WGS sequence"/>
</dbReference>
<evidence type="ECO:0000313" key="3">
    <source>
        <dbReference type="EMBL" id="SPQ17910.1"/>
    </source>
</evidence>
<evidence type="ECO:0000256" key="1">
    <source>
        <dbReference type="SAM" id="MobiDB-lite"/>
    </source>
</evidence>
<proteinExistence type="predicted"/>
<reference evidence="3 4" key="1">
    <citation type="submission" date="2018-04" db="EMBL/GenBank/DDBJ databases">
        <authorList>
            <person name="Huttner S."/>
            <person name="Dainat J."/>
        </authorList>
    </citation>
    <scope>NUCLEOTIDE SEQUENCE [LARGE SCALE GENOMIC DNA]</scope>
</reference>
<protein>
    <submittedName>
        <fullName evidence="3">Eed3079b-ba52-4b17-94e3-9e984529a21d</fullName>
    </submittedName>
</protein>
<feature type="compositionally biased region" description="Basic and acidic residues" evidence="1">
    <location>
        <begin position="169"/>
        <end position="207"/>
    </location>
</feature>
<dbReference type="PANTHER" id="PTHR39611">
    <property type="entry name" value="HYDROXYPROLINE-RICH GLYCOPROTEIN DZ-HRGP-RELATED"/>
    <property type="match status" value="1"/>
</dbReference>
<dbReference type="AlphaFoldDB" id="A0A446B5X6"/>
<feature type="region of interest" description="Disordered" evidence="1">
    <location>
        <begin position="630"/>
        <end position="666"/>
    </location>
</feature>
<dbReference type="EMBL" id="OUUZ01000001">
    <property type="protein sequence ID" value="SPQ17910.1"/>
    <property type="molecule type" value="Genomic_DNA"/>
</dbReference>
<feature type="compositionally biased region" description="Basic and acidic residues" evidence="1">
    <location>
        <begin position="474"/>
        <end position="560"/>
    </location>
</feature>
<feature type="compositionally biased region" description="Basic and acidic residues" evidence="1">
    <location>
        <begin position="604"/>
        <end position="616"/>
    </location>
</feature>
<organism evidence="3 4">
    <name type="scientific">Thermothielavioides terrestris</name>
    <dbReference type="NCBI Taxonomy" id="2587410"/>
    <lineage>
        <taxon>Eukaryota</taxon>
        <taxon>Fungi</taxon>
        <taxon>Dikarya</taxon>
        <taxon>Ascomycota</taxon>
        <taxon>Pezizomycotina</taxon>
        <taxon>Sordariomycetes</taxon>
        <taxon>Sordariomycetidae</taxon>
        <taxon>Sordariales</taxon>
        <taxon>Chaetomiaceae</taxon>
        <taxon>Thermothielavioides</taxon>
    </lineage>
</organism>
<dbReference type="InterPro" id="IPR055936">
    <property type="entry name" value="DUF7514"/>
</dbReference>
<feature type="compositionally biased region" description="Basic and acidic residues" evidence="1">
    <location>
        <begin position="413"/>
        <end position="427"/>
    </location>
</feature>
<sequence length="729" mass="85092">MTTAAGETKDGTAYYGYLFTKAKPIPLATPVLDALLRAIALHIQNEIGDKNEKHLTPAKLAAFYKTAGHDWDSFFVEMPHLAISTVYSGLGCQHWLLPSDDDFAPPSIPALTLKGFVQWQTIQTLLGPQTQVPVLQFAAAHWALKHPDTGEPLPVDLPKEAFPSEADPDTDHWHQECARRARLKATEGDPPEPPKEPPKPDFTDRKVPYSHVRINPTAPRDYFAARPVNVAYVHVASPRPTSAGRSPERERARDREHYGRRRAPPADDTAQRRRSFSDYPHSPHEARPVRAPHLVPERDPHRRRHSQPRHYSSTSDSDSISISPRTTPRRTQRSNEPPPISVRRVYAGSPEESPRVVRANMPPPPMPPSHVHSPRPSNGVRPGPRDDDGKRRSALFDLKEKLSSFINPGVSGERARSMSDSRGRRDGLGGSTRVSREDVLPNSRLSRSWSEIDTDDSDSEDERRRRSRGHSRERKGLPRDRDKERERERDRDRDRDRDRERERERQRVSHDRDRNRDRDREWERDRERGRGRPMRERERPHSDSDHDRERRERDRERDRLVPSPSPAAAAAAAALHRDRRRGNSDEDVTPRSWSRGPYPSGDADPGRRRTSSHADLDRLARRRDWDREWDRDRDRDRDRERDRDRDFRDRDRDRVRDRDRDRDRERFRDDGERWRKEENLPRERERERERERDRDRDRGKERERMSSPAMSGVTGVGGRMYPETPWTRD</sequence>
<gene>
    <name evidence="3" type="ORF">TT172_LOCUS329</name>
</gene>
<feature type="compositionally biased region" description="Basic and acidic residues" evidence="1">
    <location>
        <begin position="678"/>
        <end position="705"/>
    </location>
</feature>
<name>A0A446B5X6_9PEZI</name>
<feature type="compositionally biased region" description="Low complexity" evidence="1">
    <location>
        <begin position="312"/>
        <end position="326"/>
    </location>
</feature>
<feature type="region of interest" description="Disordered" evidence="1">
    <location>
        <begin position="236"/>
        <end position="616"/>
    </location>
</feature>
<evidence type="ECO:0000313" key="4">
    <source>
        <dbReference type="Proteomes" id="UP000289323"/>
    </source>
</evidence>
<feature type="compositionally biased region" description="Basic and acidic residues" evidence="1">
    <location>
        <begin position="246"/>
        <end position="257"/>
    </location>
</feature>
<accession>A0A446B5X6</accession>
<feature type="region of interest" description="Disordered" evidence="1">
    <location>
        <begin position="150"/>
        <end position="207"/>
    </location>
</feature>
<evidence type="ECO:0000259" key="2">
    <source>
        <dbReference type="Pfam" id="PF24355"/>
    </source>
</evidence>
<dbReference type="Pfam" id="PF24355">
    <property type="entry name" value="DUF7514"/>
    <property type="match status" value="1"/>
</dbReference>
<feature type="region of interest" description="Disordered" evidence="1">
    <location>
        <begin position="678"/>
        <end position="729"/>
    </location>
</feature>
<feature type="compositionally biased region" description="Low complexity" evidence="1">
    <location>
        <begin position="369"/>
        <end position="382"/>
    </location>
</feature>